<feature type="compositionally biased region" description="Polar residues" evidence="1">
    <location>
        <begin position="246"/>
        <end position="256"/>
    </location>
</feature>
<evidence type="ECO:0000259" key="2">
    <source>
        <dbReference type="Pfam" id="PF26147"/>
    </source>
</evidence>
<feature type="region of interest" description="Disordered" evidence="1">
    <location>
        <begin position="217"/>
        <end position="432"/>
    </location>
</feature>
<reference evidence="3" key="1">
    <citation type="submission" date="2022-12" db="EMBL/GenBank/DDBJ databases">
        <authorList>
            <person name="Petersen C."/>
        </authorList>
    </citation>
    <scope>NUCLEOTIDE SEQUENCE</scope>
    <source>
        <strain evidence="3">IBT 30728</strain>
    </source>
</reference>
<dbReference type="RefSeq" id="XP_056791002.1">
    <property type="nucleotide sequence ID" value="XM_056933461.1"/>
</dbReference>
<feature type="region of interest" description="Disordered" evidence="1">
    <location>
        <begin position="80"/>
        <end position="194"/>
    </location>
</feature>
<evidence type="ECO:0000256" key="1">
    <source>
        <dbReference type="SAM" id="MobiDB-lite"/>
    </source>
</evidence>
<gene>
    <name evidence="3" type="ORF">N7539_003859</name>
</gene>
<dbReference type="InterPro" id="IPR058933">
    <property type="entry name" value="YMC020W-like_ab_hydrolase"/>
</dbReference>
<accession>A0A9X0BXZ2</accession>
<feature type="compositionally biased region" description="Low complexity" evidence="1">
    <location>
        <begin position="12"/>
        <end position="39"/>
    </location>
</feature>
<sequence length="859" mass="93314">MIGKGSRKRAKASPSGGDSPTSPASPTSPNSNAPDSSSAQVQNQTSWYPGSWPAISRAYKAAPITEVARESISAAQNVASSLLEPPSSSSLHSARPSRHSSFQLTQKSGTSTRSLPAGATTTKVNIASDGSASTTALDTLEPPRKLAADPPHEDSGANYGPSQTVVADEARDSQSSQTGGETLQVTQEQATQPSGWLSWIYGSSYVEKDNTATIDVATKTDLQPADETTKQASPPITACDDKGDNAPQSPDESGTSEGERTAAETGGRAQKRSWLQMWYGTASSSQQEPEIAESNPQSDSHKTTPEFFDSNMAPKSPTDQAEDAMPQNKTTASPAKPSGWSFWSRDTSQDTTTAKKVPEAEVVEATITPSNSNEPTSISKEDLLVSTSKKGTLKIKPSHEKRPRVESLGPTESQTTDVVAADSRPAEGAASKQLQKVLPNQVLPQFEDTYAIEESPSLLQSLGRLLHYTQSQQHVHMARVKEPPRIKRALAIGVHGYFPAPLIRSVLGQPTGTSIRFSNMAADAIRRYTSNRGYSCEIEKIALEGEGRIAERVELLWKLLLNWMEEIRKADFILVACHSQGVPVSLMLVAKLISFGCVNASRVGVCAMAGVNLGPFSSYRSRWISGSAGELFEFELPSSKVSRDYEIALKRVLDFGVRISYVGSIDDQLVSLEVSACSRSSKTVVQQDKADIPLFYQSSLFSTVTHPYIYRSVFVDGRVHAPSFLSHLVGFALKLRNLGISDHGLIRELSSPLAGSLYTGEGHSRLYDEEAVYYMAIQFALETTSVPSAQLSVKRSSPAVSPNPYILPFAMRGLLEEEYVRRELQEETMELLHQFDEWKPSTKVLKDVKFRLEGIRSKL</sequence>
<dbReference type="InterPro" id="IPR058934">
    <property type="entry name" value="YMC020W-like"/>
</dbReference>
<dbReference type="AlphaFoldDB" id="A0A9X0BXZ2"/>
<feature type="compositionally biased region" description="Low complexity" evidence="1">
    <location>
        <begin position="80"/>
        <end position="94"/>
    </location>
</feature>
<feature type="domain" description="YMC020W-like alpha/beta hydrolase" evidence="2">
    <location>
        <begin position="443"/>
        <end position="680"/>
    </location>
</feature>
<dbReference type="PANTHER" id="PTHR47349">
    <property type="entry name" value="CHROMOSOME 8, WHOLE GENOME SHOTGUN SEQUENCE"/>
    <property type="match status" value="1"/>
</dbReference>
<keyword evidence="4" id="KW-1185">Reference proteome</keyword>
<feature type="compositionally biased region" description="Polar residues" evidence="1">
    <location>
        <begin position="281"/>
        <end position="298"/>
    </location>
</feature>
<protein>
    <recommendedName>
        <fullName evidence="2">YMC020W-like alpha/beta hydrolase domain-containing protein</fullName>
    </recommendedName>
</protein>
<reference evidence="3" key="2">
    <citation type="journal article" date="2023" name="IMA Fungus">
        <title>Comparative genomic study of the Penicillium genus elucidates a diverse pangenome and 15 lateral gene transfer events.</title>
        <authorList>
            <person name="Petersen C."/>
            <person name="Sorensen T."/>
            <person name="Nielsen M.R."/>
            <person name="Sondergaard T.E."/>
            <person name="Sorensen J.L."/>
            <person name="Fitzpatrick D.A."/>
            <person name="Frisvad J.C."/>
            <person name="Nielsen K.L."/>
        </authorList>
    </citation>
    <scope>NUCLEOTIDE SEQUENCE</scope>
    <source>
        <strain evidence="3">IBT 30728</strain>
    </source>
</reference>
<name>A0A9X0BXZ2_9EURO</name>
<feature type="compositionally biased region" description="Basic and acidic residues" evidence="1">
    <location>
        <begin position="141"/>
        <end position="155"/>
    </location>
</feature>
<dbReference type="Proteomes" id="UP001148312">
    <property type="component" value="Unassembled WGS sequence"/>
</dbReference>
<feature type="compositionally biased region" description="Polar residues" evidence="1">
    <location>
        <begin position="173"/>
        <end position="194"/>
    </location>
</feature>
<feature type="region of interest" description="Disordered" evidence="1">
    <location>
        <begin position="1"/>
        <end position="50"/>
    </location>
</feature>
<feature type="compositionally biased region" description="Polar residues" evidence="1">
    <location>
        <begin position="344"/>
        <end position="354"/>
    </location>
</feature>
<feature type="compositionally biased region" description="Polar residues" evidence="1">
    <location>
        <begin position="367"/>
        <end position="378"/>
    </location>
</feature>
<feature type="compositionally biased region" description="Polar residues" evidence="1">
    <location>
        <begin position="102"/>
        <end position="137"/>
    </location>
</feature>
<organism evidence="3 4">
    <name type="scientific">Penicillium diatomitis</name>
    <dbReference type="NCBI Taxonomy" id="2819901"/>
    <lineage>
        <taxon>Eukaryota</taxon>
        <taxon>Fungi</taxon>
        <taxon>Dikarya</taxon>
        <taxon>Ascomycota</taxon>
        <taxon>Pezizomycotina</taxon>
        <taxon>Eurotiomycetes</taxon>
        <taxon>Eurotiomycetidae</taxon>
        <taxon>Eurotiales</taxon>
        <taxon>Aspergillaceae</taxon>
        <taxon>Penicillium</taxon>
    </lineage>
</organism>
<evidence type="ECO:0000313" key="3">
    <source>
        <dbReference type="EMBL" id="KAJ5488969.1"/>
    </source>
</evidence>
<comment type="caution">
    <text evidence="3">The sequence shown here is derived from an EMBL/GenBank/DDBJ whole genome shotgun (WGS) entry which is preliminary data.</text>
</comment>
<dbReference type="GeneID" id="81623710"/>
<feature type="compositionally biased region" description="Basic residues" evidence="1">
    <location>
        <begin position="1"/>
        <end position="11"/>
    </location>
</feature>
<evidence type="ECO:0000313" key="4">
    <source>
        <dbReference type="Proteomes" id="UP001148312"/>
    </source>
</evidence>
<dbReference type="EMBL" id="JAPWDQ010000004">
    <property type="protein sequence ID" value="KAJ5488969.1"/>
    <property type="molecule type" value="Genomic_DNA"/>
</dbReference>
<dbReference type="PANTHER" id="PTHR47349:SF1">
    <property type="entry name" value="AER328WP"/>
    <property type="match status" value="1"/>
</dbReference>
<dbReference type="Pfam" id="PF26147">
    <property type="entry name" value="AB_HYDROLASE_YMC0-YMC35"/>
    <property type="match status" value="2"/>
</dbReference>
<feature type="domain" description="YMC020W-like alpha/beta hydrolase" evidence="2">
    <location>
        <begin position="697"/>
        <end position="818"/>
    </location>
</feature>
<proteinExistence type="predicted"/>